<dbReference type="OrthoDB" id="9785836at2"/>
<feature type="transmembrane region" description="Helical" evidence="7">
    <location>
        <begin position="39"/>
        <end position="61"/>
    </location>
</feature>
<feature type="compositionally biased region" description="Low complexity" evidence="8">
    <location>
        <begin position="1"/>
        <end position="24"/>
    </location>
</feature>
<evidence type="ECO:0000256" key="3">
    <source>
        <dbReference type="ARBA" id="ARBA00022475"/>
    </source>
</evidence>
<keyword evidence="11" id="KW-1185">Reference proteome</keyword>
<organism evidence="10 11">
    <name type="scientific">Brachybacterium ginsengisoli</name>
    <dbReference type="NCBI Taxonomy" id="1331682"/>
    <lineage>
        <taxon>Bacteria</taxon>
        <taxon>Bacillati</taxon>
        <taxon>Actinomycetota</taxon>
        <taxon>Actinomycetes</taxon>
        <taxon>Micrococcales</taxon>
        <taxon>Dermabacteraceae</taxon>
        <taxon>Brachybacterium</taxon>
    </lineage>
</organism>
<evidence type="ECO:0000313" key="11">
    <source>
        <dbReference type="Proteomes" id="UP000217889"/>
    </source>
</evidence>
<dbReference type="PANTHER" id="PTHR43227:SF11">
    <property type="entry name" value="BLL4140 PROTEIN"/>
    <property type="match status" value="1"/>
</dbReference>
<dbReference type="GO" id="GO:0005886">
    <property type="term" value="C:plasma membrane"/>
    <property type="evidence" value="ECO:0007669"/>
    <property type="project" value="UniProtKB-SubCell"/>
</dbReference>
<dbReference type="CDD" id="cd06261">
    <property type="entry name" value="TM_PBP2"/>
    <property type="match status" value="1"/>
</dbReference>
<reference evidence="10 11" key="1">
    <citation type="journal article" date="2014" name="Int. J. Syst. Evol. Microbiol.">
        <title>Brachybacterium ginsengisoli sp. nov., isolated from soil of a ginseng field.</title>
        <authorList>
            <person name="Hoang V.A."/>
            <person name="Kim Y.J."/>
            <person name="Nguyen N.L."/>
            <person name="Yang D.C."/>
        </authorList>
    </citation>
    <scope>NUCLEOTIDE SEQUENCE [LARGE SCALE GENOMIC DNA]</scope>
    <source>
        <strain evidence="10 11">DCY80</strain>
    </source>
</reference>
<feature type="transmembrane region" description="Helical" evidence="7">
    <location>
        <begin position="142"/>
        <end position="162"/>
    </location>
</feature>
<evidence type="ECO:0000256" key="2">
    <source>
        <dbReference type="ARBA" id="ARBA00022448"/>
    </source>
</evidence>
<dbReference type="InterPro" id="IPR035906">
    <property type="entry name" value="MetI-like_sf"/>
</dbReference>
<dbReference type="RefSeq" id="WP_096798294.1">
    <property type="nucleotide sequence ID" value="NZ_CP023564.1"/>
</dbReference>
<name>A0A291GUB9_9MICO</name>
<dbReference type="Proteomes" id="UP000217889">
    <property type="component" value="Chromosome"/>
</dbReference>
<accession>A0A291GUB9</accession>
<sequence>MSALSPASEAPPTAPGPSGTAAVRPAPPSRRRRLRRGFAASWQLYLLAAPALVFFLVFNYVPMYGVQIAFKEFIATRGITGSPWTGLENFERFFSSFYFWRLLRNTLILSVYQLILFPLPIILALSLNELRSRIFKKFTQTLTYAPHFVSTVVVVGMLFAFLDPNTGLINHVLGLVGIDPIQFMQSPAWFRHLYVWSGVWQSLGWGTIIYLAALAGVNPELHQAAEVDGANRLQRIRHVNLPAIMPTVVILLILDFGSFMSVGFEKVLLMTNDLNAETADVIQTFVYETGLLQGQYSYAAAVGLFDSVINILLLITVNHLARRFSENSLW</sequence>
<feature type="domain" description="ABC transmembrane type-1" evidence="9">
    <location>
        <begin position="102"/>
        <end position="317"/>
    </location>
</feature>
<comment type="subcellular location">
    <subcellularLocation>
        <location evidence="1 7">Cell membrane</location>
        <topology evidence="1 7">Multi-pass membrane protein</topology>
    </subcellularLocation>
</comment>
<dbReference type="AlphaFoldDB" id="A0A291GUB9"/>
<evidence type="ECO:0000256" key="4">
    <source>
        <dbReference type="ARBA" id="ARBA00022692"/>
    </source>
</evidence>
<keyword evidence="2 7" id="KW-0813">Transport</keyword>
<dbReference type="KEGG" id="bgg:CFK41_02735"/>
<feature type="region of interest" description="Disordered" evidence="8">
    <location>
        <begin position="1"/>
        <end position="29"/>
    </location>
</feature>
<keyword evidence="3" id="KW-1003">Cell membrane</keyword>
<evidence type="ECO:0000256" key="6">
    <source>
        <dbReference type="ARBA" id="ARBA00023136"/>
    </source>
</evidence>
<gene>
    <name evidence="10" type="ORF">CFK41_02735</name>
</gene>
<protein>
    <submittedName>
        <fullName evidence="10">Sugar ABC transporter permease</fullName>
    </submittedName>
</protein>
<evidence type="ECO:0000256" key="8">
    <source>
        <dbReference type="SAM" id="MobiDB-lite"/>
    </source>
</evidence>
<proteinExistence type="inferred from homology"/>
<dbReference type="EMBL" id="CP023564">
    <property type="protein sequence ID" value="ATG53815.1"/>
    <property type="molecule type" value="Genomic_DNA"/>
</dbReference>
<feature type="transmembrane region" description="Helical" evidence="7">
    <location>
        <begin position="193"/>
        <end position="218"/>
    </location>
</feature>
<dbReference type="InterPro" id="IPR000515">
    <property type="entry name" value="MetI-like"/>
</dbReference>
<keyword evidence="6 7" id="KW-0472">Membrane</keyword>
<evidence type="ECO:0000256" key="1">
    <source>
        <dbReference type="ARBA" id="ARBA00004651"/>
    </source>
</evidence>
<dbReference type="SUPFAM" id="SSF161098">
    <property type="entry name" value="MetI-like"/>
    <property type="match status" value="1"/>
</dbReference>
<evidence type="ECO:0000313" key="10">
    <source>
        <dbReference type="EMBL" id="ATG53815.1"/>
    </source>
</evidence>
<dbReference type="PROSITE" id="PS50928">
    <property type="entry name" value="ABC_TM1"/>
    <property type="match status" value="1"/>
</dbReference>
<dbReference type="InterPro" id="IPR050809">
    <property type="entry name" value="UgpAE/MalFG_permease"/>
</dbReference>
<dbReference type="Gene3D" id="1.10.3720.10">
    <property type="entry name" value="MetI-like"/>
    <property type="match status" value="1"/>
</dbReference>
<dbReference type="Pfam" id="PF00528">
    <property type="entry name" value="BPD_transp_1"/>
    <property type="match status" value="1"/>
</dbReference>
<evidence type="ECO:0000256" key="5">
    <source>
        <dbReference type="ARBA" id="ARBA00022989"/>
    </source>
</evidence>
<evidence type="ECO:0000259" key="9">
    <source>
        <dbReference type="PROSITE" id="PS50928"/>
    </source>
</evidence>
<evidence type="ECO:0000256" key="7">
    <source>
        <dbReference type="RuleBase" id="RU363032"/>
    </source>
</evidence>
<keyword evidence="5 7" id="KW-1133">Transmembrane helix</keyword>
<dbReference type="GO" id="GO:0055085">
    <property type="term" value="P:transmembrane transport"/>
    <property type="evidence" value="ECO:0007669"/>
    <property type="project" value="InterPro"/>
</dbReference>
<feature type="transmembrane region" description="Helical" evidence="7">
    <location>
        <begin position="239"/>
        <end position="264"/>
    </location>
</feature>
<comment type="similarity">
    <text evidence="7">Belongs to the binding-protein-dependent transport system permease family.</text>
</comment>
<feature type="transmembrane region" description="Helical" evidence="7">
    <location>
        <begin position="107"/>
        <end position="130"/>
    </location>
</feature>
<keyword evidence="4 7" id="KW-0812">Transmembrane</keyword>
<dbReference type="PANTHER" id="PTHR43227">
    <property type="entry name" value="BLL4140 PROTEIN"/>
    <property type="match status" value="1"/>
</dbReference>
<feature type="transmembrane region" description="Helical" evidence="7">
    <location>
        <begin position="296"/>
        <end position="317"/>
    </location>
</feature>